<evidence type="ECO:0000256" key="7">
    <source>
        <dbReference type="PIRSR" id="PIRSR604808-2"/>
    </source>
</evidence>
<reference evidence="11" key="1">
    <citation type="submission" date="2018-03" db="EMBL/GenBank/DDBJ databases">
        <title>New taxa in the Lactobacillus gasseri group.</title>
        <authorList>
            <person name="Tanizawa Y."/>
            <person name="Tohno M."/>
            <person name="Endo A."/>
            <person name="Arita M."/>
        </authorList>
    </citation>
    <scope>NUCLEOTIDE SEQUENCE [LARGE SCALE GENOMIC DNA]</scope>
    <source>
        <strain evidence="11">DSM 24759</strain>
    </source>
</reference>
<evidence type="ECO:0000256" key="4">
    <source>
        <dbReference type="ARBA" id="ARBA00022801"/>
    </source>
</evidence>
<dbReference type="CDD" id="cd09087">
    <property type="entry name" value="Ape1-like_AP-endo"/>
    <property type="match status" value="1"/>
</dbReference>
<dbReference type="Proteomes" id="UP000257317">
    <property type="component" value="Unassembled WGS sequence"/>
</dbReference>
<feature type="active site" description="Proton acceptor" evidence="6">
    <location>
        <position position="242"/>
    </location>
</feature>
<dbReference type="Pfam" id="PF03372">
    <property type="entry name" value="Exo_endo_phos"/>
    <property type="match status" value="1"/>
</dbReference>
<evidence type="ECO:0000256" key="5">
    <source>
        <dbReference type="ARBA" id="ARBA00022842"/>
    </source>
</evidence>
<keyword evidence="3 7" id="KW-0479">Metal-binding</keyword>
<feature type="domain" description="Endonuclease/exonuclease/phosphatase" evidence="9">
    <location>
        <begin position="4"/>
        <end position="242"/>
    </location>
</feature>
<dbReference type="SUPFAM" id="SSF56219">
    <property type="entry name" value="DNase I-like"/>
    <property type="match status" value="1"/>
</dbReference>
<sequence length="253" mass="29580">MKFVSWNVNGFRAALRHGFLRTFNDLNADIFCMQDIRLSPDEVEIETPGYYQYWNYSQEKGYDGTAIFTKEKPQTVAYGIGVPEFDQQGRTITLEFKNYYFVTTYVPFSGEQLQRLAFRQAWDQAFKLYVEKLKENKPVVIGGDMSVAHEAIDLAEPSENHHHAGFTEQEREDFTELLDEGFIDTYRYYYPNKTGMYTYWSYRGDARPKNEGWRLDYFLVSDSLTDKLEKANILTDIMGSDHCPVSLEIDLKN</sequence>
<dbReference type="InterPro" id="IPR020848">
    <property type="entry name" value="AP_endonuclease_F1_CS"/>
</dbReference>
<dbReference type="InterPro" id="IPR004808">
    <property type="entry name" value="AP_endonuc_1"/>
</dbReference>
<comment type="caution">
    <text evidence="10">The sequence shown here is derived from an EMBL/GenBank/DDBJ whole genome shotgun (WGS) entry which is preliminary data.</text>
</comment>
<name>A0A2Z6TN18_9LACO</name>
<dbReference type="PROSITE" id="PS00728">
    <property type="entry name" value="AP_NUCLEASE_F1_3"/>
    <property type="match status" value="1"/>
</dbReference>
<feature type="site" description="Interaction with DNA substrate" evidence="8">
    <location>
        <position position="242"/>
    </location>
</feature>
<dbReference type="PANTHER" id="PTHR22748:SF6">
    <property type="entry name" value="DNA-(APURINIC OR APYRIMIDINIC SITE) ENDONUCLEASE"/>
    <property type="match status" value="1"/>
</dbReference>
<evidence type="ECO:0000313" key="11">
    <source>
        <dbReference type="Proteomes" id="UP000257317"/>
    </source>
</evidence>
<evidence type="ECO:0000313" key="10">
    <source>
        <dbReference type="EMBL" id="GBG04137.1"/>
    </source>
</evidence>
<comment type="cofactor">
    <cofactor evidence="7">
        <name>Mg(2+)</name>
        <dbReference type="ChEBI" id="CHEBI:18420"/>
    </cofactor>
    <cofactor evidence="7">
        <name>Mn(2+)</name>
        <dbReference type="ChEBI" id="CHEBI:29035"/>
    </cofactor>
    <text evidence="7">Probably binds two magnesium or manganese ions per subunit.</text>
</comment>
<dbReference type="InterPro" id="IPR005135">
    <property type="entry name" value="Endo/exonuclease/phosphatase"/>
</dbReference>
<evidence type="ECO:0000256" key="2">
    <source>
        <dbReference type="ARBA" id="ARBA00007092"/>
    </source>
</evidence>
<dbReference type="GO" id="GO:0008081">
    <property type="term" value="F:phosphoric diester hydrolase activity"/>
    <property type="evidence" value="ECO:0007669"/>
    <property type="project" value="TreeGrafter"/>
</dbReference>
<dbReference type="EMBL" id="BFBY01000001">
    <property type="protein sequence ID" value="GBG04137.1"/>
    <property type="molecule type" value="Genomic_DNA"/>
</dbReference>
<dbReference type="OrthoDB" id="9803914at2"/>
<gene>
    <name evidence="10" type="primary">xthA</name>
    <name evidence="10" type="ORF">LrDSM24759_00510</name>
</gene>
<dbReference type="RefSeq" id="WP_117117342.1">
    <property type="nucleotide sequence ID" value="NZ_BFBY01000001.1"/>
</dbReference>
<feature type="site" description="Important for catalytic activity" evidence="8">
    <location>
        <position position="216"/>
    </location>
</feature>
<feature type="binding site" evidence="7">
    <location>
        <position position="241"/>
    </location>
    <ligand>
        <name>Mg(2+)</name>
        <dbReference type="ChEBI" id="CHEBI:18420"/>
        <label>1</label>
    </ligand>
</feature>
<evidence type="ECO:0000256" key="6">
    <source>
        <dbReference type="PIRSR" id="PIRSR604808-1"/>
    </source>
</evidence>
<dbReference type="GO" id="GO:0003677">
    <property type="term" value="F:DNA binding"/>
    <property type="evidence" value="ECO:0007669"/>
    <property type="project" value="InterPro"/>
</dbReference>
<dbReference type="GO" id="GO:0006284">
    <property type="term" value="P:base-excision repair"/>
    <property type="evidence" value="ECO:0007669"/>
    <property type="project" value="TreeGrafter"/>
</dbReference>
<protein>
    <submittedName>
        <fullName evidence="10">Exodeoxyribonuclease III</fullName>
    </submittedName>
</protein>
<feature type="binding site" evidence="7">
    <location>
        <position position="7"/>
    </location>
    <ligand>
        <name>Mg(2+)</name>
        <dbReference type="ChEBI" id="CHEBI:18420"/>
        <label>1</label>
    </ligand>
</feature>
<dbReference type="PANTHER" id="PTHR22748">
    <property type="entry name" value="AP ENDONUCLEASE"/>
    <property type="match status" value="1"/>
</dbReference>
<dbReference type="GO" id="GO:0003906">
    <property type="term" value="F:DNA-(apurinic or apyrimidinic site) endonuclease activity"/>
    <property type="evidence" value="ECO:0007669"/>
    <property type="project" value="TreeGrafter"/>
</dbReference>
<evidence type="ECO:0000256" key="3">
    <source>
        <dbReference type="ARBA" id="ARBA00022723"/>
    </source>
</evidence>
<dbReference type="NCBIfam" id="TIGR00195">
    <property type="entry name" value="exoDNase_III"/>
    <property type="match status" value="1"/>
</dbReference>
<keyword evidence="4" id="KW-0378">Hydrolase</keyword>
<dbReference type="GO" id="GO:0046872">
    <property type="term" value="F:metal ion binding"/>
    <property type="evidence" value="ECO:0007669"/>
    <property type="project" value="UniProtKB-KW"/>
</dbReference>
<keyword evidence="11" id="KW-1185">Reference proteome</keyword>
<feature type="binding site" evidence="7">
    <location>
        <position position="144"/>
    </location>
    <ligand>
        <name>Mg(2+)</name>
        <dbReference type="ChEBI" id="CHEBI:18420"/>
        <label>1</label>
    </ligand>
</feature>
<organism evidence="10 11">
    <name type="scientific">Lactobacillus rodentium</name>
    <dbReference type="NCBI Taxonomy" id="947835"/>
    <lineage>
        <taxon>Bacteria</taxon>
        <taxon>Bacillati</taxon>
        <taxon>Bacillota</taxon>
        <taxon>Bacilli</taxon>
        <taxon>Lactobacillales</taxon>
        <taxon>Lactobacillaceae</taxon>
        <taxon>Lactobacillus</taxon>
    </lineage>
</organism>
<keyword evidence="7" id="KW-0464">Manganese</keyword>
<accession>A0A2Z6TN18</accession>
<keyword evidence="5 7" id="KW-0460">Magnesium</keyword>
<feature type="active site" description="Proton donor/acceptor" evidence="6">
    <location>
        <position position="144"/>
    </location>
</feature>
<dbReference type="PROSITE" id="PS51435">
    <property type="entry name" value="AP_NUCLEASE_F1_4"/>
    <property type="match status" value="1"/>
</dbReference>
<comment type="cofactor">
    <cofactor evidence="1">
        <name>Mn(2+)</name>
        <dbReference type="ChEBI" id="CHEBI:29035"/>
    </cofactor>
</comment>
<feature type="active site" evidence="6">
    <location>
        <position position="105"/>
    </location>
</feature>
<dbReference type="Gene3D" id="3.60.10.10">
    <property type="entry name" value="Endonuclease/exonuclease/phosphatase"/>
    <property type="match status" value="1"/>
</dbReference>
<evidence type="ECO:0000256" key="8">
    <source>
        <dbReference type="PIRSR" id="PIRSR604808-3"/>
    </source>
</evidence>
<feature type="binding site" evidence="7">
    <location>
        <position position="242"/>
    </location>
    <ligand>
        <name>Mg(2+)</name>
        <dbReference type="ChEBI" id="CHEBI:18420"/>
        <label>1</label>
    </ligand>
</feature>
<comment type="similarity">
    <text evidence="2">Belongs to the DNA repair enzymes AP/ExoA family.</text>
</comment>
<evidence type="ECO:0000256" key="1">
    <source>
        <dbReference type="ARBA" id="ARBA00001936"/>
    </source>
</evidence>
<dbReference type="GO" id="GO:0008311">
    <property type="term" value="F:double-stranded DNA 3'-5' DNA exonuclease activity"/>
    <property type="evidence" value="ECO:0007669"/>
    <property type="project" value="TreeGrafter"/>
</dbReference>
<dbReference type="AlphaFoldDB" id="A0A2Z6TN18"/>
<proteinExistence type="inferred from homology"/>
<dbReference type="NCBIfam" id="TIGR00633">
    <property type="entry name" value="xth"/>
    <property type="match status" value="1"/>
</dbReference>
<evidence type="ECO:0000259" key="9">
    <source>
        <dbReference type="Pfam" id="PF03372"/>
    </source>
</evidence>
<dbReference type="InterPro" id="IPR036691">
    <property type="entry name" value="Endo/exonu/phosph_ase_sf"/>
</dbReference>